<dbReference type="OrthoDB" id="7619812at2"/>
<dbReference type="AlphaFoldDB" id="A0A221K8H4"/>
<dbReference type="InterPro" id="IPR029045">
    <property type="entry name" value="ClpP/crotonase-like_dom_sf"/>
</dbReference>
<dbReference type="InterPro" id="IPR014748">
    <property type="entry name" value="Enoyl-CoA_hydra_C"/>
</dbReference>
<keyword evidence="2" id="KW-0614">Plasmid</keyword>
<comment type="similarity">
    <text evidence="1">Belongs to the enoyl-CoA hydratase/isomerase family.</text>
</comment>
<accession>A0A221K8H4</accession>
<dbReference type="PANTHER" id="PTHR43459">
    <property type="entry name" value="ENOYL-COA HYDRATASE"/>
    <property type="match status" value="1"/>
</dbReference>
<dbReference type="GO" id="GO:0004300">
    <property type="term" value="F:enoyl-CoA hydratase activity"/>
    <property type="evidence" value="ECO:0007669"/>
    <property type="project" value="UniProtKB-EC"/>
</dbReference>
<reference evidence="2 3" key="1">
    <citation type="submission" date="2017-07" db="EMBL/GenBank/DDBJ databases">
        <title>Genome Sequence of Sulfitobacter pseudonitzschiae Strain SMR1 Isolated from a culture of the Diatom Skeletonema marinoi.</title>
        <authorList>
            <person name="Topel M."/>
            <person name="Pinder M.I.M."/>
            <person name="Johansson O.N."/>
            <person name="Kourtchenko O."/>
            <person name="Godhe A."/>
            <person name="Clarke A.K."/>
        </authorList>
    </citation>
    <scope>NUCLEOTIDE SEQUENCE [LARGE SCALE GENOMIC DNA]</scope>
    <source>
        <strain evidence="2 3">SMR1</strain>
        <plasmid evidence="2 3">pSMR1-4</plasmid>
    </source>
</reference>
<dbReference type="SUPFAM" id="SSF52096">
    <property type="entry name" value="ClpP/crotonase"/>
    <property type="match status" value="1"/>
</dbReference>
<organism evidence="2 3">
    <name type="scientific">Pseudosulfitobacter pseudonitzschiae</name>
    <dbReference type="NCBI Taxonomy" id="1402135"/>
    <lineage>
        <taxon>Bacteria</taxon>
        <taxon>Pseudomonadati</taxon>
        <taxon>Pseudomonadota</taxon>
        <taxon>Alphaproteobacteria</taxon>
        <taxon>Rhodobacterales</taxon>
        <taxon>Roseobacteraceae</taxon>
        <taxon>Pseudosulfitobacter</taxon>
    </lineage>
</organism>
<evidence type="ECO:0000313" key="2">
    <source>
        <dbReference type="EMBL" id="ASM75311.1"/>
    </source>
</evidence>
<protein>
    <submittedName>
        <fullName evidence="2">2,3-dehydroadipyl-CoA hydratase</fullName>
        <ecNumber evidence="2">4.2.1.17</ecNumber>
    </submittedName>
</protein>
<dbReference type="Proteomes" id="UP000199754">
    <property type="component" value="Plasmid pSMR1-4"/>
</dbReference>
<keyword evidence="3" id="KW-1185">Reference proteome</keyword>
<gene>
    <name evidence="2" type="primary">paaF</name>
    <name evidence="2" type="ORF">SULPSESMR1_04119</name>
</gene>
<dbReference type="EC" id="4.2.1.17" evidence="2"/>
<proteinExistence type="inferred from homology"/>
<keyword evidence="2" id="KW-0456">Lyase</keyword>
<sequence length="253" mass="27193">MPIDLETRDGGLLVISLNEPVRRNPVGHPVRQELVQILSQAERDVDVRAVVLTGKGGHFSSGGDIRDQGMCSIAQQRERFATVKDTIGRMVRFPKPLVVAVEGWAAGAGFGLAMACPMVVASRGAMFVAGFTRVGVIPDMGLLATLPARVGPAKARRIIMSNRKITADEALASGLVDALADEGQAVEMACALALEEAEVAPLPRQYIADWFARDVDAALEYERQLQPILLNSADAAEGRSAFFEKRTPHFKGC</sequence>
<dbReference type="KEGG" id="spse:SULPSESMR1_04119"/>
<dbReference type="InterPro" id="IPR001753">
    <property type="entry name" value="Enoyl-CoA_hydra/iso"/>
</dbReference>
<dbReference type="RefSeq" id="WP_089423316.1">
    <property type="nucleotide sequence ID" value="NZ_CP022419.1"/>
</dbReference>
<evidence type="ECO:0000256" key="1">
    <source>
        <dbReference type="ARBA" id="ARBA00005254"/>
    </source>
</evidence>
<dbReference type="Pfam" id="PF00378">
    <property type="entry name" value="ECH_1"/>
    <property type="match status" value="1"/>
</dbReference>
<dbReference type="Gene3D" id="1.10.12.10">
    <property type="entry name" value="Lyase 2-enoyl-coa Hydratase, Chain A, domain 2"/>
    <property type="match status" value="1"/>
</dbReference>
<geneLocation type="plasmid" evidence="2 3">
    <name>pSMR1-4</name>
</geneLocation>
<name>A0A221K8H4_9RHOB</name>
<dbReference type="Gene3D" id="3.90.226.10">
    <property type="entry name" value="2-enoyl-CoA Hydratase, Chain A, domain 1"/>
    <property type="match status" value="1"/>
</dbReference>
<dbReference type="CDD" id="cd06558">
    <property type="entry name" value="crotonase-like"/>
    <property type="match status" value="1"/>
</dbReference>
<evidence type="ECO:0000313" key="3">
    <source>
        <dbReference type="Proteomes" id="UP000199754"/>
    </source>
</evidence>
<dbReference type="PANTHER" id="PTHR43459:SF1">
    <property type="entry name" value="EG:BACN32G11.4 PROTEIN"/>
    <property type="match status" value="1"/>
</dbReference>
<dbReference type="EMBL" id="CP022419">
    <property type="protein sequence ID" value="ASM75311.1"/>
    <property type="molecule type" value="Genomic_DNA"/>
</dbReference>